<dbReference type="InterPro" id="IPR019282">
    <property type="entry name" value="Glycoamylase-like_cons_dom"/>
</dbReference>
<dbReference type="Gene3D" id="1.50.10.140">
    <property type="match status" value="1"/>
</dbReference>
<reference evidence="2 3" key="1">
    <citation type="submission" date="2021-02" db="EMBL/GenBank/DDBJ databases">
        <title>Characterization of Marinitoga sp. nov. str. BP5-C20A.</title>
        <authorList>
            <person name="Erauso G."/>
            <person name="Postec A."/>
        </authorList>
    </citation>
    <scope>NUCLEOTIDE SEQUENCE [LARGE SCALE GENOMIC DNA]</scope>
    <source>
        <strain evidence="2 3">BP5-C20A</strain>
    </source>
</reference>
<accession>A0ABY8PPR9</accession>
<dbReference type="Pfam" id="PF10091">
    <property type="entry name" value="Glycoamylase"/>
    <property type="match status" value="1"/>
</dbReference>
<feature type="domain" description="Glycoamylase-like" evidence="1">
    <location>
        <begin position="187"/>
        <end position="400"/>
    </location>
</feature>
<proteinExistence type="predicted"/>
<evidence type="ECO:0000313" key="2">
    <source>
        <dbReference type="EMBL" id="WGS64620.1"/>
    </source>
</evidence>
<dbReference type="Proteomes" id="UP001232493">
    <property type="component" value="Chromosome"/>
</dbReference>
<evidence type="ECO:0000259" key="1">
    <source>
        <dbReference type="Pfam" id="PF10091"/>
    </source>
</evidence>
<gene>
    <name evidence="2" type="ORF">JRV97_09625</name>
</gene>
<organism evidence="2 3">
    <name type="scientific">Marinitoga aeolica</name>
    <dbReference type="NCBI Taxonomy" id="2809031"/>
    <lineage>
        <taxon>Bacteria</taxon>
        <taxon>Thermotogati</taxon>
        <taxon>Thermotogota</taxon>
        <taxon>Thermotogae</taxon>
        <taxon>Petrotogales</taxon>
        <taxon>Petrotogaceae</taxon>
        <taxon>Marinitoga</taxon>
    </lineage>
</organism>
<name>A0ABY8PPR9_9BACT</name>
<dbReference type="EMBL" id="CP069362">
    <property type="protein sequence ID" value="WGS64620.1"/>
    <property type="molecule type" value="Genomic_DNA"/>
</dbReference>
<evidence type="ECO:0000313" key="3">
    <source>
        <dbReference type="Proteomes" id="UP001232493"/>
    </source>
</evidence>
<protein>
    <recommendedName>
        <fullName evidence="1">Glycoamylase-like domain-containing protein</fullName>
    </recommendedName>
</protein>
<sequence>MKRFILIFLVLISTLVIFSIDNQYFNEEFKRSFFFFWEQANINEKSSGYGLIRDRYPGNPNVASIASTGYGLAAIPIGIEKGWISYEEGYTRVNKTLDTLLNLKNIRGFFYHFLDINTGKRIWNSEISTIDTSILLCGVLTAGEYFGGEIKEKAEKLYKNVNWKMFVDKSTNYFYMAFYPEKGFSGKWDFYAEQLMMYILAAGSPTYPINEDVYYSFKRHEGNYKSKKFIHSWFGSLFTYQYSHAWIDFRNKKDKLGVDWFENSVNASIANYNYCVDLSNKFKSFSKDRWGLSACDSPNGYNGLFGAPPSGYNNKQHKVDGTIATSAALGSIVFTPDLSLKALNAFYKISGLVGKYGLKNAFNLDKNWIANDYIGIDKGIILLMFANYENEFVWKLFNKNQYIKNGLKRLEIQ</sequence>
<dbReference type="RefSeq" id="WP_280998423.1">
    <property type="nucleotide sequence ID" value="NZ_CP069362.1"/>
</dbReference>
<keyword evidence="3" id="KW-1185">Reference proteome</keyword>